<sequence length="447" mass="47624">MAKSRALAAKQSREPSGGSRAVKCSDDGPIEAYYMNRVGGTDQTPTSRRRQVDRLLEPRSVPDGTGREFIWSGLPAGRRLAGDGALGRSFSAASVAGATDASVNGKRGCDGTFSEAVARAAERCGERCDARPQACIRRTRAATSSSTAAYGRAARGRESHPGAQYPAVRPGVASPPLGSVSQTGRIWWILRVAAAVVLMMAVVGVGTTRFGVSDAGTAPWHRGEPLARRLIGWVAFFGLGLRGRSDDQEAETCCGFDRSLPQTGDGDRDGQLPGTTYEGVRHQDRACPRLPRDLAGPEGRCRVAPAAEPSQTSDDSRDNGGRLSTIVTCSSSTPSPPTPNGLACLVLDSWLCPWPDRPRWRQLARPLAHPLARDKQDKFVAATSTQSIWRPPLATPRQRHGQGALINFRLSLGNADAPIAISIVICSAVRSERPSPRPAHRLSSLAP</sequence>
<dbReference type="Proteomes" id="UP001638806">
    <property type="component" value="Unassembled WGS sequence"/>
</dbReference>
<name>A0ACC4DXR0_PURLI</name>
<proteinExistence type="predicted"/>
<reference evidence="1" key="1">
    <citation type="submission" date="2024-12" db="EMBL/GenBank/DDBJ databases">
        <title>Comparative genomics and development of molecular markers within Purpureocillium lilacinum and among Purpureocillium species.</title>
        <authorList>
            <person name="Yeh Z.-Y."/>
            <person name="Ni N.-T."/>
            <person name="Lo P.-H."/>
            <person name="Mushyakhwo K."/>
            <person name="Lin C.-F."/>
            <person name="Nai Y.-S."/>
        </authorList>
    </citation>
    <scope>NUCLEOTIDE SEQUENCE</scope>
    <source>
        <strain evidence="1">NCHU-NPUST-175</strain>
    </source>
</reference>
<gene>
    <name evidence="1" type="ORF">ACCO45_006158</name>
</gene>
<evidence type="ECO:0000313" key="2">
    <source>
        <dbReference type="Proteomes" id="UP001638806"/>
    </source>
</evidence>
<organism evidence="1 2">
    <name type="scientific">Purpureocillium lilacinum</name>
    <name type="common">Paecilomyces lilacinus</name>
    <dbReference type="NCBI Taxonomy" id="33203"/>
    <lineage>
        <taxon>Eukaryota</taxon>
        <taxon>Fungi</taxon>
        <taxon>Dikarya</taxon>
        <taxon>Ascomycota</taxon>
        <taxon>Pezizomycotina</taxon>
        <taxon>Sordariomycetes</taxon>
        <taxon>Hypocreomycetidae</taxon>
        <taxon>Hypocreales</taxon>
        <taxon>Ophiocordycipitaceae</taxon>
        <taxon>Purpureocillium</taxon>
    </lineage>
</organism>
<evidence type="ECO:0000313" key="1">
    <source>
        <dbReference type="EMBL" id="KAL3961041.1"/>
    </source>
</evidence>
<protein>
    <submittedName>
        <fullName evidence="1">Uncharacterized protein</fullName>
    </submittedName>
</protein>
<comment type="caution">
    <text evidence="1">The sequence shown here is derived from an EMBL/GenBank/DDBJ whole genome shotgun (WGS) entry which is preliminary data.</text>
</comment>
<accession>A0ACC4DXR0</accession>
<dbReference type="EMBL" id="JBGNUJ010000004">
    <property type="protein sequence ID" value="KAL3961041.1"/>
    <property type="molecule type" value="Genomic_DNA"/>
</dbReference>
<keyword evidence="2" id="KW-1185">Reference proteome</keyword>